<accession>K1S001</accession>
<evidence type="ECO:0000313" key="1">
    <source>
        <dbReference type="EMBL" id="EKC54127.1"/>
    </source>
</evidence>
<dbReference type="Pfam" id="PF13561">
    <property type="entry name" value="adh_short_C2"/>
    <property type="match status" value="1"/>
</dbReference>
<organism evidence="1">
    <name type="scientific">human gut metagenome</name>
    <dbReference type="NCBI Taxonomy" id="408170"/>
    <lineage>
        <taxon>unclassified sequences</taxon>
        <taxon>metagenomes</taxon>
        <taxon>organismal metagenomes</taxon>
    </lineage>
</organism>
<gene>
    <name evidence="1" type="ORF">OBE_12248</name>
</gene>
<proteinExistence type="predicted"/>
<reference evidence="1" key="1">
    <citation type="journal article" date="2013" name="Environ. Microbiol.">
        <title>Microbiota from the distal guts of lean and obese adolescents exhibit partial functional redundancy besides clear differences in community structure.</title>
        <authorList>
            <person name="Ferrer M."/>
            <person name="Ruiz A."/>
            <person name="Lanza F."/>
            <person name="Haange S.B."/>
            <person name="Oberbach A."/>
            <person name="Till H."/>
            <person name="Bargiela R."/>
            <person name="Campoy C."/>
            <person name="Segura M.T."/>
            <person name="Richter M."/>
            <person name="von Bergen M."/>
            <person name="Seifert J."/>
            <person name="Suarez A."/>
        </authorList>
    </citation>
    <scope>NUCLEOTIDE SEQUENCE</scope>
</reference>
<name>K1S001_9ZZZZ</name>
<dbReference type="InterPro" id="IPR036291">
    <property type="entry name" value="NAD(P)-bd_dom_sf"/>
</dbReference>
<comment type="caution">
    <text evidence="1">The sequence shown here is derived from an EMBL/GenBank/DDBJ whole genome shotgun (WGS) entry which is preliminary data.</text>
</comment>
<dbReference type="PRINTS" id="PR00081">
    <property type="entry name" value="GDHRDH"/>
</dbReference>
<sequence>MLFDKIASIPLMENRERATTVFKTVFSNKFLKAFGDWRKRVPINKPAYNKVKSNIDLIPEAYRERVLSKGAVINFTRQLANEWAQYGITVNTLSPGFFASEQSPVGQGWFADFINTWCPMKRNGSDHELDA</sequence>
<protein>
    <submittedName>
        <fullName evidence="1">Short-chain dehydrogenase/reductase SDR</fullName>
    </submittedName>
</protein>
<dbReference type="EMBL" id="AJWZ01008431">
    <property type="protein sequence ID" value="EKC54127.1"/>
    <property type="molecule type" value="Genomic_DNA"/>
</dbReference>
<feature type="non-terminal residue" evidence="1">
    <location>
        <position position="131"/>
    </location>
</feature>
<dbReference type="InterPro" id="IPR002347">
    <property type="entry name" value="SDR_fam"/>
</dbReference>
<dbReference type="Gene3D" id="3.40.50.720">
    <property type="entry name" value="NAD(P)-binding Rossmann-like Domain"/>
    <property type="match status" value="1"/>
</dbReference>
<dbReference type="SUPFAM" id="SSF51735">
    <property type="entry name" value="NAD(P)-binding Rossmann-fold domains"/>
    <property type="match status" value="1"/>
</dbReference>
<dbReference type="AlphaFoldDB" id="K1S001"/>